<dbReference type="InterPro" id="IPR025736">
    <property type="entry name" value="PucR_C-HTH_dom"/>
</dbReference>
<reference evidence="2 3" key="1">
    <citation type="submission" date="2019-03" db="EMBL/GenBank/DDBJ databases">
        <title>Genomic Encyclopedia of Type Strains, Phase IV (KMG-IV): sequencing the most valuable type-strain genomes for metagenomic binning, comparative biology and taxonomic classification.</title>
        <authorList>
            <person name="Goeker M."/>
        </authorList>
    </citation>
    <scope>NUCLEOTIDE SEQUENCE [LARGE SCALE GENOMIC DNA]</scope>
    <source>
        <strain evidence="2 3">DSM 19377</strain>
    </source>
</reference>
<dbReference type="EMBL" id="SLXK01000016">
    <property type="protein sequence ID" value="TCP28696.1"/>
    <property type="molecule type" value="Genomic_DNA"/>
</dbReference>
<evidence type="ECO:0000313" key="3">
    <source>
        <dbReference type="Proteomes" id="UP000295416"/>
    </source>
</evidence>
<dbReference type="Pfam" id="PF13556">
    <property type="entry name" value="HTH_30"/>
    <property type="match status" value="1"/>
</dbReference>
<evidence type="ECO:0000259" key="1">
    <source>
        <dbReference type="Pfam" id="PF13556"/>
    </source>
</evidence>
<organism evidence="2 3">
    <name type="scientific">Scopulibacillus darangshiensis</name>
    <dbReference type="NCBI Taxonomy" id="442528"/>
    <lineage>
        <taxon>Bacteria</taxon>
        <taxon>Bacillati</taxon>
        <taxon>Bacillota</taxon>
        <taxon>Bacilli</taxon>
        <taxon>Bacillales</taxon>
        <taxon>Sporolactobacillaceae</taxon>
        <taxon>Scopulibacillus</taxon>
    </lineage>
</organism>
<dbReference type="PANTHER" id="PTHR33744">
    <property type="entry name" value="CARBOHYDRATE DIACID REGULATOR"/>
    <property type="match status" value="1"/>
</dbReference>
<feature type="domain" description="PucR C-terminal helix-turn-helix" evidence="1">
    <location>
        <begin position="71"/>
        <end position="122"/>
    </location>
</feature>
<dbReference type="AlphaFoldDB" id="A0A4V2SMV2"/>
<sequence length="135" mass="15488">MNESYANAAAAIQAGELAGIKPSLYAYNDWRITLEVLPRQLSKPMKKKLMVSVEGLISQKDFSILAGSFIEYCRHNLNVSKAAEALYIHRNTLNYRLKRISRLTLLDIHSFEHCLLLYIALKCYQNCKQIKELPK</sequence>
<dbReference type="PANTHER" id="PTHR33744:SF15">
    <property type="entry name" value="CARBOHYDRATE DIACID REGULATOR"/>
    <property type="match status" value="1"/>
</dbReference>
<gene>
    <name evidence="2" type="ORF">EV207_1166</name>
</gene>
<name>A0A4V2SMV2_9BACL</name>
<dbReference type="InterPro" id="IPR042070">
    <property type="entry name" value="PucR_C-HTH_sf"/>
</dbReference>
<keyword evidence="3" id="KW-1185">Reference proteome</keyword>
<dbReference type="RefSeq" id="WP_132746368.1">
    <property type="nucleotide sequence ID" value="NZ_SLXK01000016.1"/>
</dbReference>
<protein>
    <submittedName>
        <fullName evidence="2">PucR-like helix-turn-helix protein</fullName>
    </submittedName>
</protein>
<proteinExistence type="predicted"/>
<evidence type="ECO:0000313" key="2">
    <source>
        <dbReference type="EMBL" id="TCP28696.1"/>
    </source>
</evidence>
<dbReference type="InterPro" id="IPR051448">
    <property type="entry name" value="CdaR-like_regulators"/>
</dbReference>
<dbReference type="Gene3D" id="1.10.10.2840">
    <property type="entry name" value="PucR C-terminal helix-turn-helix domain"/>
    <property type="match status" value="1"/>
</dbReference>
<dbReference type="Proteomes" id="UP000295416">
    <property type="component" value="Unassembled WGS sequence"/>
</dbReference>
<dbReference type="InterPro" id="IPR009057">
    <property type="entry name" value="Homeodomain-like_sf"/>
</dbReference>
<dbReference type="SUPFAM" id="SSF46689">
    <property type="entry name" value="Homeodomain-like"/>
    <property type="match status" value="1"/>
</dbReference>
<dbReference type="OrthoDB" id="9792148at2"/>
<comment type="caution">
    <text evidence="2">The sequence shown here is derived from an EMBL/GenBank/DDBJ whole genome shotgun (WGS) entry which is preliminary data.</text>
</comment>
<accession>A0A4V2SMV2</accession>